<reference evidence="2" key="1">
    <citation type="submission" date="2023-07" db="EMBL/GenBank/DDBJ databases">
        <title>Genomic Encyclopedia of Type Strains, Phase IV (KMG-IV): sequencing the most valuable type-strain genomes for metagenomic binning, comparative biology and taxonomic classification.</title>
        <authorList>
            <person name="Goeker M."/>
        </authorList>
    </citation>
    <scope>NUCLEOTIDE SEQUENCE</scope>
    <source>
        <strain evidence="2">DSM 26174</strain>
    </source>
</reference>
<dbReference type="EMBL" id="JAVDQD010000001">
    <property type="protein sequence ID" value="MDR6237501.1"/>
    <property type="molecule type" value="Genomic_DNA"/>
</dbReference>
<proteinExistence type="predicted"/>
<comment type="caution">
    <text evidence="2">The sequence shown here is derived from an EMBL/GenBank/DDBJ whole genome shotgun (WGS) entry which is preliminary data.</text>
</comment>
<dbReference type="InterPro" id="IPR023614">
    <property type="entry name" value="Porin_dom_sf"/>
</dbReference>
<organism evidence="2 3">
    <name type="scientific">Aureibacter tunicatorum</name>
    <dbReference type="NCBI Taxonomy" id="866807"/>
    <lineage>
        <taxon>Bacteria</taxon>
        <taxon>Pseudomonadati</taxon>
        <taxon>Bacteroidota</taxon>
        <taxon>Cytophagia</taxon>
        <taxon>Cytophagales</taxon>
        <taxon>Persicobacteraceae</taxon>
        <taxon>Aureibacter</taxon>
    </lineage>
</organism>
<dbReference type="RefSeq" id="WP_309936965.1">
    <property type="nucleotide sequence ID" value="NZ_AP025305.1"/>
</dbReference>
<keyword evidence="3" id="KW-1185">Reference proteome</keyword>
<sequence length="431" mass="49127">MKRFFLLAVTAIICFMPFISKAQEHEINKDQYAGLGKAASAIFFSDKRYSVSGFGELNYVHYPPGGINKNSNDLELYYTNLYRLSGFFGYKISKNIIFNSEIMVEYLHEGSNESHHEIAIEAYLDFILNKNFNARVGLMPLPIGYINSNDEPVLFYSVNRPEVERLIIPSTWIELGAMLYGKIVPDLHYFAGVSGGLNSKDFTSGTWIRNGRPFDIKFPNSVSYNAQLIYNGVKNTQLSVSGYYGPTSQGETISTINGTQESFKANVGVISGYAKYEYDRFRLIMMGTYGRLGDTEKIFELTKNDENGQGEVLGKETYGAYIETGYDILPFFMKKHKSVDGKREKGLFKKSEFELPLFVRYERLNTHSDIAESLKQYNRIENNMQILTVGANFKPQEDIVFKINYQFRNNLYNGSGIKESNILEFGIGFNY</sequence>
<feature type="signal peptide" evidence="1">
    <location>
        <begin position="1"/>
        <end position="22"/>
    </location>
</feature>
<evidence type="ECO:0008006" key="4">
    <source>
        <dbReference type="Google" id="ProtNLM"/>
    </source>
</evidence>
<keyword evidence="1" id="KW-0732">Signal</keyword>
<feature type="chain" id="PRO_5042134745" description="Phosphate-selective porin O and P" evidence="1">
    <location>
        <begin position="23"/>
        <end position="431"/>
    </location>
</feature>
<name>A0AAE3XH19_9BACT</name>
<gene>
    <name evidence="2" type="ORF">HNQ88_000477</name>
</gene>
<accession>A0AAE3XH19</accession>
<dbReference type="Proteomes" id="UP001185092">
    <property type="component" value="Unassembled WGS sequence"/>
</dbReference>
<protein>
    <recommendedName>
        <fullName evidence="4">Phosphate-selective porin O and P</fullName>
    </recommendedName>
</protein>
<dbReference type="SUPFAM" id="SSF56935">
    <property type="entry name" value="Porins"/>
    <property type="match status" value="1"/>
</dbReference>
<evidence type="ECO:0000313" key="3">
    <source>
        <dbReference type="Proteomes" id="UP001185092"/>
    </source>
</evidence>
<dbReference type="AlphaFoldDB" id="A0AAE3XH19"/>
<evidence type="ECO:0000256" key="1">
    <source>
        <dbReference type="SAM" id="SignalP"/>
    </source>
</evidence>
<evidence type="ECO:0000313" key="2">
    <source>
        <dbReference type="EMBL" id="MDR6237501.1"/>
    </source>
</evidence>
<dbReference type="Gene3D" id="2.40.160.10">
    <property type="entry name" value="Porin"/>
    <property type="match status" value="1"/>
</dbReference>